<protein>
    <recommendedName>
        <fullName evidence="13">Cytochrome P450</fullName>
    </recommendedName>
</protein>
<dbReference type="AlphaFoldDB" id="A0A232EVM0"/>
<evidence type="ECO:0000256" key="7">
    <source>
        <dbReference type="ARBA" id="ARBA00023033"/>
    </source>
</evidence>
<keyword evidence="10" id="KW-0175">Coiled coil</keyword>
<dbReference type="InterPro" id="IPR001128">
    <property type="entry name" value="Cyt_P450"/>
</dbReference>
<evidence type="ECO:0000256" key="5">
    <source>
        <dbReference type="ARBA" id="ARBA00023002"/>
    </source>
</evidence>
<proteinExistence type="inferred from homology"/>
<dbReference type="InterPro" id="IPR002401">
    <property type="entry name" value="Cyt_P450_E_grp-I"/>
</dbReference>
<dbReference type="GO" id="GO:0005506">
    <property type="term" value="F:iron ion binding"/>
    <property type="evidence" value="ECO:0007669"/>
    <property type="project" value="InterPro"/>
</dbReference>
<reference evidence="11 12" key="1">
    <citation type="journal article" date="2017" name="Curr. Biol.">
        <title>The Evolution of Venom by Co-option of Single-Copy Genes.</title>
        <authorList>
            <person name="Martinson E.O."/>
            <person name="Mrinalini"/>
            <person name="Kelkar Y.D."/>
            <person name="Chang C.H."/>
            <person name="Werren J.H."/>
        </authorList>
    </citation>
    <scope>NUCLEOTIDE SEQUENCE [LARGE SCALE GENOMIC DNA]</scope>
    <source>
        <strain evidence="11 12">Alberta</strain>
        <tissue evidence="11">Whole body</tissue>
    </source>
</reference>
<dbReference type="EMBL" id="NNAY01001975">
    <property type="protein sequence ID" value="OXU22403.1"/>
    <property type="molecule type" value="Genomic_DNA"/>
</dbReference>
<evidence type="ECO:0008006" key="13">
    <source>
        <dbReference type="Google" id="ProtNLM"/>
    </source>
</evidence>
<evidence type="ECO:0000313" key="12">
    <source>
        <dbReference type="Proteomes" id="UP000215335"/>
    </source>
</evidence>
<keyword evidence="5 9" id="KW-0560">Oxidoreductase</keyword>
<feature type="binding site" description="axial binding residue" evidence="8">
    <location>
        <position position="550"/>
    </location>
    <ligand>
        <name>heme</name>
        <dbReference type="ChEBI" id="CHEBI:30413"/>
    </ligand>
    <ligandPart>
        <name>Fe</name>
        <dbReference type="ChEBI" id="CHEBI:18248"/>
    </ligandPart>
</feature>
<dbReference type="PANTHER" id="PTHR24279:SF120">
    <property type="entry name" value="CYTOCHROME P450"/>
    <property type="match status" value="1"/>
</dbReference>
<evidence type="ECO:0000256" key="10">
    <source>
        <dbReference type="SAM" id="Coils"/>
    </source>
</evidence>
<dbReference type="PRINTS" id="PR00463">
    <property type="entry name" value="EP450I"/>
</dbReference>
<dbReference type="Proteomes" id="UP000215335">
    <property type="component" value="Unassembled WGS sequence"/>
</dbReference>
<dbReference type="PROSITE" id="PS00086">
    <property type="entry name" value="CYTOCHROME_P450"/>
    <property type="match status" value="1"/>
</dbReference>
<evidence type="ECO:0000256" key="1">
    <source>
        <dbReference type="ARBA" id="ARBA00001971"/>
    </source>
</evidence>
<keyword evidence="12" id="KW-1185">Reference proteome</keyword>
<dbReference type="PANTHER" id="PTHR24279">
    <property type="entry name" value="CYTOCHROME P450"/>
    <property type="match status" value="1"/>
</dbReference>
<comment type="caution">
    <text evidence="11">The sequence shown here is derived from an EMBL/GenBank/DDBJ whole genome shotgun (WGS) entry which is preliminary data.</text>
</comment>
<dbReference type="PRINTS" id="PR00385">
    <property type="entry name" value="P450"/>
</dbReference>
<dbReference type="CDD" id="cd11054">
    <property type="entry name" value="CYP24A1-like"/>
    <property type="match status" value="1"/>
</dbReference>
<evidence type="ECO:0000256" key="2">
    <source>
        <dbReference type="ARBA" id="ARBA00010617"/>
    </source>
</evidence>
<dbReference type="InterPro" id="IPR036396">
    <property type="entry name" value="Cyt_P450_sf"/>
</dbReference>
<comment type="cofactor">
    <cofactor evidence="1 8">
        <name>heme</name>
        <dbReference type="ChEBI" id="CHEBI:30413"/>
    </cofactor>
</comment>
<evidence type="ECO:0000256" key="3">
    <source>
        <dbReference type="ARBA" id="ARBA00022617"/>
    </source>
</evidence>
<dbReference type="Gene3D" id="1.10.630.10">
    <property type="entry name" value="Cytochrome P450"/>
    <property type="match status" value="1"/>
</dbReference>
<dbReference type="Pfam" id="PF00067">
    <property type="entry name" value="p450"/>
    <property type="match status" value="1"/>
</dbReference>
<dbReference type="GO" id="GO:0016705">
    <property type="term" value="F:oxidoreductase activity, acting on paired donors, with incorporation or reduction of molecular oxygen"/>
    <property type="evidence" value="ECO:0007669"/>
    <property type="project" value="InterPro"/>
</dbReference>
<comment type="similarity">
    <text evidence="2 9">Belongs to the cytochrome P450 family.</text>
</comment>
<evidence type="ECO:0000256" key="4">
    <source>
        <dbReference type="ARBA" id="ARBA00022723"/>
    </source>
</evidence>
<accession>A0A232EVM0</accession>
<feature type="coiled-coil region" evidence="10">
    <location>
        <begin position="244"/>
        <end position="271"/>
    </location>
</feature>
<keyword evidence="6 8" id="KW-0408">Iron</keyword>
<sequence length="602" mass="70368">MLQLLTKKSSNSLRLQKTKILISKYKNCKFSTKPSSAAAVVEKQDEENVMSPPISLLNQRVSTSEASGNASFILSQLNSLPEKDAIQRPLDFAVLRNVSELDDSPLPFEEVPGPFILKLWEKYWKYVPLFGTQLIRSVLINRLTEGRLQWNRNVTPIRYLFDEYGPVVKLKGPFAGDIVLIHRPEHIQKVFNEENDYATRSAIDILQHYRLNYRKYRFAGPYSAQETQGLQWLKIKKSLEMPIKKQINNQFAKLEITCDELLQRIRLMKNRQDEVSGNFNQELLRWGMESFWIILLNKKLGYLESTGYSETSEASRFIDALSTAHLYMSRCETGFQVWRFMETPFSKKLFNSCDVIDETIEKYIRIFQSSRLHESPSNYNKNENICSSITENLLVDHSMNPDEVSTLLMDMIILGVQAAVNSQAFLLYFLAKNPRVQKRLFNEIISKTKDYPILNKETLEKMPYLDACIKECLRIRPPFPYLTRLLPKDIILHGYKIPKGTYLIMANQITSMREENFEDPEKFKPERWLQNDDSFSAYSYLPFGKGLRSCMGENIAKLEMMLLTAKIIRNFRVEYEYSEICSRFLMMNVPNRPLRFRFVERD</sequence>
<organism evidence="11 12">
    <name type="scientific">Trichomalopsis sarcophagae</name>
    <dbReference type="NCBI Taxonomy" id="543379"/>
    <lineage>
        <taxon>Eukaryota</taxon>
        <taxon>Metazoa</taxon>
        <taxon>Ecdysozoa</taxon>
        <taxon>Arthropoda</taxon>
        <taxon>Hexapoda</taxon>
        <taxon>Insecta</taxon>
        <taxon>Pterygota</taxon>
        <taxon>Neoptera</taxon>
        <taxon>Endopterygota</taxon>
        <taxon>Hymenoptera</taxon>
        <taxon>Apocrita</taxon>
        <taxon>Proctotrupomorpha</taxon>
        <taxon>Chalcidoidea</taxon>
        <taxon>Pteromalidae</taxon>
        <taxon>Pteromalinae</taxon>
        <taxon>Trichomalopsis</taxon>
    </lineage>
</organism>
<dbReference type="InterPro" id="IPR050479">
    <property type="entry name" value="CYP11_CYP27_families"/>
</dbReference>
<dbReference type="STRING" id="543379.A0A232EVM0"/>
<evidence type="ECO:0000313" key="11">
    <source>
        <dbReference type="EMBL" id="OXU22403.1"/>
    </source>
</evidence>
<keyword evidence="3 8" id="KW-0349">Heme</keyword>
<evidence type="ECO:0000256" key="8">
    <source>
        <dbReference type="PIRSR" id="PIRSR602401-1"/>
    </source>
</evidence>
<keyword evidence="7 9" id="KW-0503">Monooxygenase</keyword>
<dbReference type="GO" id="GO:0020037">
    <property type="term" value="F:heme binding"/>
    <property type="evidence" value="ECO:0007669"/>
    <property type="project" value="InterPro"/>
</dbReference>
<name>A0A232EVM0_9HYME</name>
<gene>
    <name evidence="11" type="ORF">TSAR_001518</name>
</gene>
<evidence type="ECO:0000256" key="6">
    <source>
        <dbReference type="ARBA" id="ARBA00023004"/>
    </source>
</evidence>
<dbReference type="InterPro" id="IPR017972">
    <property type="entry name" value="Cyt_P450_CS"/>
</dbReference>
<dbReference type="GO" id="GO:0004497">
    <property type="term" value="F:monooxygenase activity"/>
    <property type="evidence" value="ECO:0007669"/>
    <property type="project" value="UniProtKB-KW"/>
</dbReference>
<evidence type="ECO:0000256" key="9">
    <source>
        <dbReference type="RuleBase" id="RU000461"/>
    </source>
</evidence>
<dbReference type="SUPFAM" id="SSF48264">
    <property type="entry name" value="Cytochrome P450"/>
    <property type="match status" value="1"/>
</dbReference>
<dbReference type="OrthoDB" id="3945418at2759"/>
<keyword evidence="4 8" id="KW-0479">Metal-binding</keyword>